<sequence>MSTRIALLRAINLGAKRKFPRDDVVAAVTAAGFSDVETYLNTGNVRLTTSMRSTPRIEAALEAAFLADRGFEVPTLVLTPEELREVDAAAAALDHDGHHYVTLLRDLPDPQALAALQERAGPGERVVLGGRAVHLLVGADGVHGTRLGNALVEKVLGTVATTRNPTVVRTMVERWC</sequence>
<dbReference type="Proteomes" id="UP000516957">
    <property type="component" value="Unassembled WGS sequence"/>
</dbReference>
<evidence type="ECO:0000313" key="1">
    <source>
        <dbReference type="EMBL" id="NYD58089.1"/>
    </source>
</evidence>
<protein>
    <submittedName>
        <fullName evidence="1">Uncharacterized protein (DUF1697 family)</fullName>
    </submittedName>
</protein>
<reference evidence="1 2" key="1">
    <citation type="submission" date="2020-07" db="EMBL/GenBank/DDBJ databases">
        <title>Sequencing the genomes of 1000 actinobacteria strains.</title>
        <authorList>
            <person name="Klenk H.-P."/>
        </authorList>
    </citation>
    <scope>NUCLEOTIDE SEQUENCE [LARGE SCALE GENOMIC DNA]</scope>
    <source>
        <strain evidence="1 2">DSM 18965</strain>
    </source>
</reference>
<dbReference type="EMBL" id="JACCBE010000001">
    <property type="protein sequence ID" value="NYD58089.1"/>
    <property type="molecule type" value="Genomic_DNA"/>
</dbReference>
<dbReference type="AlphaFoldDB" id="A0A7Y9JST3"/>
<name>A0A7Y9JST3_9ACTN</name>
<organism evidence="1 2">
    <name type="scientific">Nocardioides marinisabuli</name>
    <dbReference type="NCBI Taxonomy" id="419476"/>
    <lineage>
        <taxon>Bacteria</taxon>
        <taxon>Bacillati</taxon>
        <taxon>Actinomycetota</taxon>
        <taxon>Actinomycetes</taxon>
        <taxon>Propionibacteriales</taxon>
        <taxon>Nocardioidaceae</taxon>
        <taxon>Nocardioides</taxon>
    </lineage>
</organism>
<dbReference type="PIRSF" id="PIRSF008502">
    <property type="entry name" value="UCP008502"/>
    <property type="match status" value="1"/>
</dbReference>
<keyword evidence="2" id="KW-1185">Reference proteome</keyword>
<dbReference type="SUPFAM" id="SSF160379">
    <property type="entry name" value="SP0830-like"/>
    <property type="match status" value="1"/>
</dbReference>
<proteinExistence type="predicted"/>
<dbReference type="PANTHER" id="PTHR36439:SF1">
    <property type="entry name" value="DUF1697 DOMAIN-CONTAINING PROTEIN"/>
    <property type="match status" value="1"/>
</dbReference>
<dbReference type="InterPro" id="IPR012545">
    <property type="entry name" value="DUF1697"/>
</dbReference>
<dbReference type="Pfam" id="PF08002">
    <property type="entry name" value="DUF1697"/>
    <property type="match status" value="1"/>
</dbReference>
<accession>A0A7Y9JST3</accession>
<gene>
    <name evidence="1" type="ORF">BKA08_002327</name>
</gene>
<comment type="caution">
    <text evidence="1">The sequence shown here is derived from an EMBL/GenBank/DDBJ whole genome shotgun (WGS) entry which is preliminary data.</text>
</comment>
<dbReference type="Gene3D" id="3.30.70.1280">
    <property type="entry name" value="SP0830-like domains"/>
    <property type="match status" value="1"/>
</dbReference>
<evidence type="ECO:0000313" key="2">
    <source>
        <dbReference type="Proteomes" id="UP000516957"/>
    </source>
</evidence>
<dbReference type="PANTHER" id="PTHR36439">
    <property type="entry name" value="BLL4334 PROTEIN"/>
    <property type="match status" value="1"/>
</dbReference>
<dbReference type="RefSeq" id="WP_179615754.1">
    <property type="nucleotide sequence ID" value="NZ_CP059163.1"/>
</dbReference>